<accession>A0A7R8ZXF7</accession>
<feature type="compositionally biased region" description="Polar residues" evidence="1">
    <location>
        <begin position="95"/>
        <end position="118"/>
    </location>
</feature>
<protein>
    <submittedName>
        <fullName evidence="2">Uncharacterized protein</fullName>
    </submittedName>
</protein>
<gene>
    <name evidence="2" type="ORF">CTOB1V02_LOCUS13365</name>
</gene>
<evidence type="ECO:0000256" key="1">
    <source>
        <dbReference type="SAM" id="MobiDB-lite"/>
    </source>
</evidence>
<feature type="region of interest" description="Disordered" evidence="1">
    <location>
        <begin position="1"/>
        <end position="30"/>
    </location>
</feature>
<feature type="region of interest" description="Disordered" evidence="1">
    <location>
        <begin position="93"/>
        <end position="123"/>
    </location>
</feature>
<proteinExistence type="predicted"/>
<reference evidence="2" key="1">
    <citation type="submission" date="2020-11" db="EMBL/GenBank/DDBJ databases">
        <authorList>
            <person name="Tran Van P."/>
        </authorList>
    </citation>
    <scope>NUCLEOTIDE SEQUENCE</scope>
</reference>
<dbReference type="AlphaFoldDB" id="A0A7R8ZXF7"/>
<dbReference type="EMBL" id="OB673373">
    <property type="protein sequence ID" value="CAD7235550.1"/>
    <property type="molecule type" value="Genomic_DNA"/>
</dbReference>
<evidence type="ECO:0000313" key="2">
    <source>
        <dbReference type="EMBL" id="CAD7235550.1"/>
    </source>
</evidence>
<organism evidence="2">
    <name type="scientific">Cyprideis torosa</name>
    <dbReference type="NCBI Taxonomy" id="163714"/>
    <lineage>
        <taxon>Eukaryota</taxon>
        <taxon>Metazoa</taxon>
        <taxon>Ecdysozoa</taxon>
        <taxon>Arthropoda</taxon>
        <taxon>Crustacea</taxon>
        <taxon>Oligostraca</taxon>
        <taxon>Ostracoda</taxon>
        <taxon>Podocopa</taxon>
        <taxon>Podocopida</taxon>
        <taxon>Cytherocopina</taxon>
        <taxon>Cytheroidea</taxon>
        <taxon>Cytherideidae</taxon>
        <taxon>Cyprideis</taxon>
    </lineage>
</organism>
<feature type="non-terminal residue" evidence="2">
    <location>
        <position position="1"/>
    </location>
</feature>
<name>A0A7R8ZXF7_9CRUS</name>
<sequence>MAAPLPRPPFERRHVRGFSEGGSKATSPQQSVYAVSGLYASQDDACLSRFRHRRTSSTSHHRDRSMAHHGFEYHQIPSAGALPGPSRLKERISRLPSTAGSESSRGAGTTGELSSPSGFGSLEGIARPLHQRRESLRDWKKGHERHGSNISKKSLVVISSHVVVHGDPPTPEPTEDLRECGFGSCRPLFMQQYANIK</sequence>